<name>A0A9X2EC69_9NOCA</name>
<sequence>MALVINSDYVTPAELTGYVRTALADQPINDLQLIDNLLPDTTVDDVEFRANITQRGLRRAGRFRSWDTEAPITGRKGVTRISGELPPLSEKRRLGEYDRLRLRKADNQIRDLIFNDGVELAQALRTRIIMAKASALVNGKVTLAENGLDLEADFQRLSGHSVTAATLWSVTGAGAADPVADQESWFSTFRATQSGNPIRAITSQRVMSALMRNDKIRAYTLPPGSTQGIVTREQVNALVTSFGHPPFEIFDAQVEDADGNASRLIPDNKILYIGASRIGETLWGTTAEAIEPEYGIDATDAPGIVVGSYIDNDPVARWTKASGIGLPMLLNANATMIATVLS</sequence>
<evidence type="ECO:0000313" key="1">
    <source>
        <dbReference type="EMBL" id="MCM6778037.1"/>
    </source>
</evidence>
<dbReference type="InterPro" id="IPR005564">
    <property type="entry name" value="Major_capsid_GpE"/>
</dbReference>
<dbReference type="Pfam" id="PF03864">
    <property type="entry name" value="Phage_cap_E"/>
    <property type="match status" value="1"/>
</dbReference>
<evidence type="ECO:0000313" key="2">
    <source>
        <dbReference type="Proteomes" id="UP001139157"/>
    </source>
</evidence>
<dbReference type="AlphaFoldDB" id="A0A9X2EC69"/>
<reference evidence="1" key="1">
    <citation type="submission" date="2022-06" db="EMBL/GenBank/DDBJ databases">
        <title>Novel species in genus nocardia.</title>
        <authorList>
            <person name="Li F."/>
        </authorList>
    </citation>
    <scope>NUCLEOTIDE SEQUENCE</scope>
    <source>
        <strain evidence="1">CDC141</strain>
    </source>
</reference>
<keyword evidence="2" id="KW-1185">Reference proteome</keyword>
<gene>
    <name evidence="1" type="ORF">NDR86_31590</name>
</gene>
<dbReference type="EMBL" id="JAMRXG010000018">
    <property type="protein sequence ID" value="MCM6778037.1"/>
    <property type="molecule type" value="Genomic_DNA"/>
</dbReference>
<organism evidence="1 2">
    <name type="scientific">Nocardia pulmonis</name>
    <dbReference type="NCBI Taxonomy" id="2951408"/>
    <lineage>
        <taxon>Bacteria</taxon>
        <taxon>Bacillati</taxon>
        <taxon>Actinomycetota</taxon>
        <taxon>Actinomycetes</taxon>
        <taxon>Mycobacteriales</taxon>
        <taxon>Nocardiaceae</taxon>
        <taxon>Nocardia</taxon>
    </lineage>
</organism>
<dbReference type="Proteomes" id="UP001139157">
    <property type="component" value="Unassembled WGS sequence"/>
</dbReference>
<dbReference type="RefSeq" id="WP_251917493.1">
    <property type="nucleotide sequence ID" value="NZ_JAMRXG010000018.1"/>
</dbReference>
<protein>
    <submittedName>
        <fullName evidence="1">Major capsid protein</fullName>
    </submittedName>
</protein>
<dbReference type="Gene3D" id="3.90.1690.10">
    <property type="entry name" value="phage-related protein like domain"/>
    <property type="match status" value="1"/>
</dbReference>
<dbReference type="InterPro" id="IPR053738">
    <property type="entry name" value="Lambda_capsid_assembly"/>
</dbReference>
<comment type="caution">
    <text evidence="1">The sequence shown here is derived from an EMBL/GenBank/DDBJ whole genome shotgun (WGS) entry which is preliminary data.</text>
</comment>
<accession>A0A9X2EC69</accession>
<proteinExistence type="predicted"/>